<reference evidence="2 3" key="1">
    <citation type="submission" date="2024-01" db="EMBL/GenBank/DDBJ databases">
        <title>The genomes of 5 underutilized Papilionoideae crops provide insights into root nodulation and disease resistance.</title>
        <authorList>
            <person name="Yuan L."/>
        </authorList>
    </citation>
    <scope>NUCLEOTIDE SEQUENCE [LARGE SCALE GENOMIC DNA]</scope>
    <source>
        <strain evidence="2">LY-2023</strain>
        <tissue evidence="2">Leaf</tissue>
    </source>
</reference>
<dbReference type="EMBL" id="JAYKXN010000003">
    <property type="protein sequence ID" value="KAK7302885.1"/>
    <property type="molecule type" value="Genomic_DNA"/>
</dbReference>
<keyword evidence="3" id="KW-1185">Reference proteome</keyword>
<dbReference type="InterPro" id="IPR056697">
    <property type="entry name" value="DUF7795"/>
</dbReference>
<dbReference type="Pfam" id="PF25071">
    <property type="entry name" value="DUF7795"/>
    <property type="match status" value="1"/>
</dbReference>
<evidence type="ECO:0000313" key="2">
    <source>
        <dbReference type="EMBL" id="KAK7302885.1"/>
    </source>
</evidence>
<feature type="domain" description="DUF7795" evidence="1">
    <location>
        <begin position="90"/>
        <end position="174"/>
    </location>
</feature>
<evidence type="ECO:0000259" key="1">
    <source>
        <dbReference type="Pfam" id="PF25071"/>
    </source>
</evidence>
<dbReference type="PANTHER" id="PTHR35305">
    <property type="entry name" value="FAD-BINDING PROTEIN"/>
    <property type="match status" value="1"/>
</dbReference>
<dbReference type="AlphaFoldDB" id="A0AAN9PKH4"/>
<evidence type="ECO:0000313" key="3">
    <source>
        <dbReference type="Proteomes" id="UP001359559"/>
    </source>
</evidence>
<organism evidence="2 3">
    <name type="scientific">Clitoria ternatea</name>
    <name type="common">Butterfly pea</name>
    <dbReference type="NCBI Taxonomy" id="43366"/>
    <lineage>
        <taxon>Eukaryota</taxon>
        <taxon>Viridiplantae</taxon>
        <taxon>Streptophyta</taxon>
        <taxon>Embryophyta</taxon>
        <taxon>Tracheophyta</taxon>
        <taxon>Spermatophyta</taxon>
        <taxon>Magnoliopsida</taxon>
        <taxon>eudicotyledons</taxon>
        <taxon>Gunneridae</taxon>
        <taxon>Pentapetalae</taxon>
        <taxon>rosids</taxon>
        <taxon>fabids</taxon>
        <taxon>Fabales</taxon>
        <taxon>Fabaceae</taxon>
        <taxon>Papilionoideae</taxon>
        <taxon>50 kb inversion clade</taxon>
        <taxon>NPAAA clade</taxon>
        <taxon>indigoferoid/millettioid clade</taxon>
        <taxon>Phaseoleae</taxon>
        <taxon>Clitoria</taxon>
    </lineage>
</organism>
<comment type="caution">
    <text evidence="2">The sequence shown here is derived from an EMBL/GenBank/DDBJ whole genome shotgun (WGS) entry which is preliminary data.</text>
</comment>
<gene>
    <name evidence="2" type="ORF">RJT34_13782</name>
</gene>
<sequence>MALWCSCSYKLFAMISVHLARAWQNRTVAFLLLSLPPQLSGAAATVVVGVSSSPFAAAVLLWRCHPVISLEVLTSDTFRMGSREHKSISDLEEEIFHKFRDFMTGIAKIDELGIAGNKLLTGFQQALEFIRRPPIDTNSKLVNKVIIANETKRVNAYVTSECRNLNDSIQTVMNCKYNSIF</sequence>
<proteinExistence type="predicted"/>
<accession>A0AAN9PKH4</accession>
<dbReference type="Proteomes" id="UP001359559">
    <property type="component" value="Unassembled WGS sequence"/>
</dbReference>
<dbReference type="PANTHER" id="PTHR35305:SF2">
    <property type="entry name" value="FAD-BINDING PROTEIN"/>
    <property type="match status" value="1"/>
</dbReference>
<name>A0AAN9PKH4_CLITE</name>
<protein>
    <recommendedName>
        <fullName evidence="1">DUF7795 domain-containing protein</fullName>
    </recommendedName>
</protein>